<organism evidence="5 6">
    <name type="scientific">Methylobacterium longum</name>
    <dbReference type="NCBI Taxonomy" id="767694"/>
    <lineage>
        <taxon>Bacteria</taxon>
        <taxon>Pseudomonadati</taxon>
        <taxon>Pseudomonadota</taxon>
        <taxon>Alphaproteobacteria</taxon>
        <taxon>Hyphomicrobiales</taxon>
        <taxon>Methylobacteriaceae</taxon>
        <taxon>Methylobacterium</taxon>
    </lineage>
</organism>
<keyword evidence="3" id="KW-0560">Oxidoreductase</keyword>
<dbReference type="InterPro" id="IPR002397">
    <property type="entry name" value="Cyt_P450_B"/>
</dbReference>
<comment type="caution">
    <text evidence="5">The sequence shown here is derived from an EMBL/GenBank/DDBJ whole genome shotgun (WGS) entry which is preliminary data.</text>
</comment>
<dbReference type="PROSITE" id="PS00086">
    <property type="entry name" value="CYTOCHROME_P450"/>
    <property type="match status" value="1"/>
</dbReference>
<dbReference type="EMBL" id="JAUFPT010000058">
    <property type="protein sequence ID" value="MDN3572400.1"/>
    <property type="molecule type" value="Genomic_DNA"/>
</dbReference>
<gene>
    <name evidence="5" type="ORF">QWZ18_17435</name>
</gene>
<comment type="cofactor">
    <cofactor evidence="1">
        <name>heme</name>
        <dbReference type="ChEBI" id="CHEBI:30413"/>
    </cofactor>
</comment>
<name>A0ABT8ARM3_9HYPH</name>
<keyword evidence="3" id="KW-0349">Heme</keyword>
<dbReference type="PRINTS" id="PR00359">
    <property type="entry name" value="BP450"/>
</dbReference>
<evidence type="ECO:0000256" key="2">
    <source>
        <dbReference type="ARBA" id="ARBA00010617"/>
    </source>
</evidence>
<keyword evidence="3" id="KW-0408">Iron</keyword>
<evidence type="ECO:0000313" key="6">
    <source>
        <dbReference type="Proteomes" id="UP001244297"/>
    </source>
</evidence>
<reference evidence="6" key="1">
    <citation type="journal article" date="2019" name="Int. J. Syst. Evol. Microbiol.">
        <title>The Global Catalogue of Microorganisms (GCM) 10K type strain sequencing project: providing services to taxonomists for standard genome sequencing and annotation.</title>
        <authorList>
            <consortium name="The Broad Institute Genomics Platform"/>
            <consortium name="The Broad Institute Genome Sequencing Center for Infectious Disease"/>
            <person name="Wu L."/>
            <person name="Ma J."/>
        </authorList>
    </citation>
    <scope>NUCLEOTIDE SEQUENCE [LARGE SCALE GENOMIC DNA]</scope>
    <source>
        <strain evidence="6">CECT 7806</strain>
    </source>
</reference>
<proteinExistence type="inferred from homology"/>
<dbReference type="Proteomes" id="UP001244297">
    <property type="component" value="Unassembled WGS sequence"/>
</dbReference>
<dbReference type="InterPro" id="IPR001128">
    <property type="entry name" value="Cyt_P450"/>
</dbReference>
<accession>A0ABT8ARM3</accession>
<dbReference type="SUPFAM" id="SSF48264">
    <property type="entry name" value="Cytochrome P450"/>
    <property type="match status" value="1"/>
</dbReference>
<dbReference type="InterPro" id="IPR017972">
    <property type="entry name" value="Cyt_P450_CS"/>
</dbReference>
<dbReference type="PANTHER" id="PTHR46696:SF1">
    <property type="entry name" value="CYTOCHROME P450 YJIB-RELATED"/>
    <property type="match status" value="1"/>
</dbReference>
<sequence length="426" mass="45916">MRSVMQDAPCLDTLLALPEDERWPVARDWIRRAPRPFFAQLRARQPVLDCGAVVLVAKRAAVAEILGLPGVFSVALYKPKMGAFMLALDETEVNYRDKAVMRAVLPWGDLPAIRDLAGSITDAALDAGNGALDVVASIARLVPLRIVQRFFGFAASDDDLLRWSYANQLDQFNNLPFDGRPDADAVQAAAAHARDEMRAAFASLIPARVAALEAGADVPDDSLTRLLRLRLPAATGFGMDRVVINVGGLLIGTIETTAEAVVNALAEILRRPDVHAAARAAASAGPAAFDGFVWEALRFAPIVAFMFRQAEADHVLGQGSSGQARIRKGQAVLPLSLSAMFDGDCVPDPDHFDATRPDHAFLHFGLGHHECLGRHVAGVMVPEIVRRILLRHDVRADGPVEDGGTPFPTAFRITYRPDPPGGAKAR</sequence>
<evidence type="ECO:0000313" key="5">
    <source>
        <dbReference type="EMBL" id="MDN3572400.1"/>
    </source>
</evidence>
<dbReference type="Pfam" id="PF00067">
    <property type="entry name" value="p450"/>
    <property type="match status" value="1"/>
</dbReference>
<dbReference type="InterPro" id="IPR036396">
    <property type="entry name" value="Cyt_P450_sf"/>
</dbReference>
<dbReference type="RefSeq" id="WP_238285037.1">
    <property type="nucleotide sequence ID" value="NZ_BPQS01000002.1"/>
</dbReference>
<feature type="region of interest" description="Disordered" evidence="4">
    <location>
        <begin position="400"/>
        <end position="426"/>
    </location>
</feature>
<keyword evidence="3" id="KW-0479">Metal-binding</keyword>
<evidence type="ECO:0000256" key="1">
    <source>
        <dbReference type="ARBA" id="ARBA00001971"/>
    </source>
</evidence>
<evidence type="ECO:0000256" key="3">
    <source>
        <dbReference type="RuleBase" id="RU000461"/>
    </source>
</evidence>
<evidence type="ECO:0000256" key="4">
    <source>
        <dbReference type="SAM" id="MobiDB-lite"/>
    </source>
</evidence>
<keyword evidence="6" id="KW-1185">Reference proteome</keyword>
<protein>
    <submittedName>
        <fullName evidence="5">Cytochrome P450</fullName>
    </submittedName>
</protein>
<dbReference type="Gene3D" id="1.10.630.10">
    <property type="entry name" value="Cytochrome P450"/>
    <property type="match status" value="1"/>
</dbReference>
<dbReference type="PANTHER" id="PTHR46696">
    <property type="entry name" value="P450, PUTATIVE (EUROFUNG)-RELATED"/>
    <property type="match status" value="1"/>
</dbReference>
<keyword evidence="3" id="KW-0503">Monooxygenase</keyword>
<comment type="similarity">
    <text evidence="2 3">Belongs to the cytochrome P450 family.</text>
</comment>